<evidence type="ECO:0000313" key="3">
    <source>
        <dbReference type="Proteomes" id="UP001497453"/>
    </source>
</evidence>
<feature type="compositionally biased region" description="Polar residues" evidence="1">
    <location>
        <begin position="8"/>
        <end position="20"/>
    </location>
</feature>
<gene>
    <name evidence="2" type="ORF">GFSPODELE1_LOCUS7232</name>
</gene>
<proteinExistence type="predicted"/>
<evidence type="ECO:0000313" key="2">
    <source>
        <dbReference type="EMBL" id="CAL1709199.1"/>
    </source>
</evidence>
<protein>
    <submittedName>
        <fullName evidence="2">Uncharacterized protein</fullName>
    </submittedName>
</protein>
<dbReference type="Proteomes" id="UP001497453">
    <property type="component" value="Chromosome 5"/>
</dbReference>
<keyword evidence="3" id="KW-1185">Reference proteome</keyword>
<feature type="region of interest" description="Disordered" evidence="1">
    <location>
        <begin position="1"/>
        <end position="66"/>
    </location>
</feature>
<accession>A0ABP1DQH6</accession>
<sequence>MTDPLGHSLSQLSIQSTASQADDWDRSVCDDTEGSTGTQPNTVSFPGNTNGDEEQNTPIAGGKGKRTLSELLKLHAEKGTDVHFTPEEASRVADVLGQWINSSSSPYEGEDDFFSRPHSQDDLSMTQRSVSGASNQLNGRPRGQSESVVKSS</sequence>
<organism evidence="2 3">
    <name type="scientific">Somion occarium</name>
    <dbReference type="NCBI Taxonomy" id="3059160"/>
    <lineage>
        <taxon>Eukaryota</taxon>
        <taxon>Fungi</taxon>
        <taxon>Dikarya</taxon>
        <taxon>Basidiomycota</taxon>
        <taxon>Agaricomycotina</taxon>
        <taxon>Agaricomycetes</taxon>
        <taxon>Polyporales</taxon>
        <taxon>Cerrenaceae</taxon>
        <taxon>Somion</taxon>
    </lineage>
</organism>
<dbReference type="EMBL" id="OZ037948">
    <property type="protein sequence ID" value="CAL1709199.1"/>
    <property type="molecule type" value="Genomic_DNA"/>
</dbReference>
<evidence type="ECO:0000256" key="1">
    <source>
        <dbReference type="SAM" id="MobiDB-lite"/>
    </source>
</evidence>
<name>A0ABP1DQH6_9APHY</name>
<feature type="region of interest" description="Disordered" evidence="1">
    <location>
        <begin position="101"/>
        <end position="152"/>
    </location>
</feature>
<reference evidence="3" key="1">
    <citation type="submission" date="2024-04" db="EMBL/GenBank/DDBJ databases">
        <authorList>
            <person name="Shaw F."/>
            <person name="Minotto A."/>
        </authorList>
    </citation>
    <scope>NUCLEOTIDE SEQUENCE [LARGE SCALE GENOMIC DNA]</scope>
</reference>
<feature type="compositionally biased region" description="Polar residues" evidence="1">
    <location>
        <begin position="34"/>
        <end position="50"/>
    </location>
</feature>
<feature type="compositionally biased region" description="Polar residues" evidence="1">
    <location>
        <begin position="122"/>
        <end position="152"/>
    </location>
</feature>